<keyword evidence="3" id="KW-1003">Cell membrane</keyword>
<evidence type="ECO:0000256" key="9">
    <source>
        <dbReference type="ARBA" id="ARBA00049360"/>
    </source>
</evidence>
<keyword evidence="7" id="KW-0029">Amino-acid transport</keyword>
<keyword evidence="4" id="KW-0547">Nucleotide-binding</keyword>
<evidence type="ECO:0000256" key="6">
    <source>
        <dbReference type="ARBA" id="ARBA00022967"/>
    </source>
</evidence>
<keyword evidence="6" id="KW-1278">Translocase</keyword>
<evidence type="ECO:0000259" key="11">
    <source>
        <dbReference type="PROSITE" id="PS50893"/>
    </source>
</evidence>
<dbReference type="InterPro" id="IPR041701">
    <property type="entry name" value="MetN_ABC"/>
</dbReference>
<dbReference type="Pfam" id="PF09383">
    <property type="entry name" value="NIL"/>
    <property type="match status" value="1"/>
</dbReference>
<evidence type="ECO:0000313" key="13">
    <source>
        <dbReference type="Proteomes" id="UP000242754"/>
    </source>
</evidence>
<evidence type="ECO:0000256" key="5">
    <source>
        <dbReference type="ARBA" id="ARBA00022840"/>
    </source>
</evidence>
<dbReference type="InterPro" id="IPR050086">
    <property type="entry name" value="MetN_ABC_transporter-like"/>
</dbReference>
<dbReference type="STRING" id="140314.SAMN04488076_11378"/>
<evidence type="ECO:0000313" key="12">
    <source>
        <dbReference type="EMBL" id="CZQ88621.1"/>
    </source>
</evidence>
<dbReference type="CDD" id="cd03258">
    <property type="entry name" value="ABC_MetN_methionine_transporter"/>
    <property type="match status" value="1"/>
</dbReference>
<feature type="domain" description="ABC transporter" evidence="11">
    <location>
        <begin position="4"/>
        <end position="242"/>
    </location>
</feature>
<dbReference type="GO" id="GO:0016887">
    <property type="term" value="F:ATP hydrolysis activity"/>
    <property type="evidence" value="ECO:0007669"/>
    <property type="project" value="InterPro"/>
</dbReference>
<dbReference type="EMBL" id="FJNE01000003">
    <property type="protein sequence ID" value="CZQ88621.1"/>
    <property type="molecule type" value="Genomic_DNA"/>
</dbReference>
<organism evidence="12 13">
    <name type="scientific">Trichococcus palustris</name>
    <dbReference type="NCBI Taxonomy" id="140314"/>
    <lineage>
        <taxon>Bacteria</taxon>
        <taxon>Bacillati</taxon>
        <taxon>Bacillota</taxon>
        <taxon>Bacilli</taxon>
        <taxon>Lactobacillales</taxon>
        <taxon>Carnobacteriaceae</taxon>
        <taxon>Trichococcus</taxon>
    </lineage>
</organism>
<dbReference type="InterPro" id="IPR045865">
    <property type="entry name" value="ACT-like_dom_sf"/>
</dbReference>
<dbReference type="InterPro" id="IPR018449">
    <property type="entry name" value="NIL_domain"/>
</dbReference>
<dbReference type="SUPFAM" id="SSF52540">
    <property type="entry name" value="P-loop containing nucleoside triphosphate hydrolases"/>
    <property type="match status" value="1"/>
</dbReference>
<dbReference type="Gene3D" id="3.30.70.260">
    <property type="match status" value="1"/>
</dbReference>
<reference evidence="12 13" key="1">
    <citation type="submission" date="2016-02" db="EMBL/GenBank/DDBJ databases">
        <authorList>
            <person name="Wen L."/>
            <person name="He K."/>
            <person name="Yang H."/>
        </authorList>
    </citation>
    <scope>NUCLEOTIDE SEQUENCE [LARGE SCALE GENOMIC DNA]</scope>
    <source>
        <strain evidence="12">Trichococcus palustris</strain>
    </source>
</reference>
<evidence type="ECO:0000256" key="2">
    <source>
        <dbReference type="ARBA" id="ARBA00022448"/>
    </source>
</evidence>
<keyword evidence="8" id="KW-0472">Membrane</keyword>
<sequence length="358" mass="39188">MISLQSISVTFKTDKNKAVHAVKNVSLEVDKGDVYGIVGYSGAGKSTLVRTINLLQRPTEGKVIVNGKDIMALSDKELRESRKKIGMIFQHFNLMRSRTIYDNVAFPLKKSSLSKGEIHQKVTELLSLVGLSEKAKAYPSQLSGGQKQRVAIARALANDPEVLLCDEATSALDPKTTSSILELLKELNKKLNLTIVIITHEMQVVKEICNKVAVMEDGHVIERGSILDIFTKPQNQLTKDFIDTATHVEQGIETVITHPTLLNLKEDDVLTKLSFVGGSTSEPLIAKLANSFNVQGNILFGNVEILQDTPVGTLLLVLSGTPESVTRAIRYLQDNDVSVDIITAETIAEKKNKGGDEE</sequence>
<dbReference type="InterPro" id="IPR003593">
    <property type="entry name" value="AAA+_ATPase"/>
</dbReference>
<protein>
    <submittedName>
        <fullName evidence="12">Abc transporter</fullName>
    </submittedName>
</protein>
<evidence type="ECO:0000256" key="7">
    <source>
        <dbReference type="ARBA" id="ARBA00022970"/>
    </source>
</evidence>
<dbReference type="PANTHER" id="PTHR43166">
    <property type="entry name" value="AMINO ACID IMPORT ATP-BINDING PROTEIN"/>
    <property type="match status" value="1"/>
</dbReference>
<dbReference type="GO" id="GO:0006865">
    <property type="term" value="P:amino acid transport"/>
    <property type="evidence" value="ECO:0007669"/>
    <property type="project" value="UniProtKB-KW"/>
</dbReference>
<dbReference type="GO" id="GO:0005524">
    <property type="term" value="F:ATP binding"/>
    <property type="evidence" value="ECO:0007669"/>
    <property type="project" value="UniProtKB-KW"/>
</dbReference>
<dbReference type="InterPro" id="IPR027417">
    <property type="entry name" value="P-loop_NTPase"/>
</dbReference>
<dbReference type="PROSITE" id="PS50893">
    <property type="entry name" value="ABC_TRANSPORTER_2"/>
    <property type="match status" value="1"/>
</dbReference>
<accession>A0A143YGF5</accession>
<dbReference type="OrthoDB" id="9802264at2"/>
<dbReference type="FunFam" id="3.40.50.300:FF:000056">
    <property type="entry name" value="Cell division ATP-binding protein FtsE"/>
    <property type="match status" value="1"/>
</dbReference>
<comment type="catalytic activity">
    <reaction evidence="9">
        <text>ATP + H2O = ADP + phosphate + H(+)</text>
        <dbReference type="Rhea" id="RHEA:13065"/>
        <dbReference type="ChEBI" id="CHEBI:15377"/>
        <dbReference type="ChEBI" id="CHEBI:15378"/>
        <dbReference type="ChEBI" id="CHEBI:30616"/>
        <dbReference type="ChEBI" id="CHEBI:43474"/>
        <dbReference type="ChEBI" id="CHEBI:456216"/>
    </reaction>
</comment>
<dbReference type="RefSeq" id="WP_087032213.1">
    <property type="nucleotide sequence ID" value="NZ_FJNE01000003.1"/>
</dbReference>
<comment type="similarity">
    <text evidence="1">Belongs to the ABC transporter superfamily.</text>
</comment>
<dbReference type="Pfam" id="PF00005">
    <property type="entry name" value="ABC_tran"/>
    <property type="match status" value="1"/>
</dbReference>
<evidence type="ECO:0000256" key="8">
    <source>
        <dbReference type="ARBA" id="ARBA00023136"/>
    </source>
</evidence>
<keyword evidence="13" id="KW-1185">Reference proteome</keyword>
<proteinExistence type="inferred from homology"/>
<evidence type="ECO:0000256" key="1">
    <source>
        <dbReference type="ARBA" id="ARBA00005417"/>
    </source>
</evidence>
<keyword evidence="2" id="KW-0813">Transport</keyword>
<dbReference type="SMART" id="SM00930">
    <property type="entry name" value="NIL"/>
    <property type="match status" value="1"/>
</dbReference>
<keyword evidence="5" id="KW-0067">ATP-binding</keyword>
<evidence type="ECO:0000256" key="10">
    <source>
        <dbReference type="ARBA" id="ARBA00055994"/>
    </source>
</evidence>
<name>A0A143YGF5_9LACT</name>
<evidence type="ECO:0000256" key="4">
    <source>
        <dbReference type="ARBA" id="ARBA00022741"/>
    </source>
</evidence>
<dbReference type="PANTHER" id="PTHR43166:SF30">
    <property type="entry name" value="METHIONINE IMPORT ATP-BINDING PROTEIN METN"/>
    <property type="match status" value="1"/>
</dbReference>
<dbReference type="PROSITE" id="PS00211">
    <property type="entry name" value="ABC_TRANSPORTER_1"/>
    <property type="match status" value="1"/>
</dbReference>
<dbReference type="SMART" id="SM00382">
    <property type="entry name" value="AAA"/>
    <property type="match status" value="1"/>
</dbReference>
<evidence type="ECO:0000256" key="3">
    <source>
        <dbReference type="ARBA" id="ARBA00022475"/>
    </source>
</evidence>
<dbReference type="Proteomes" id="UP000242754">
    <property type="component" value="Unassembled WGS sequence"/>
</dbReference>
<dbReference type="InterPro" id="IPR003439">
    <property type="entry name" value="ABC_transporter-like_ATP-bd"/>
</dbReference>
<dbReference type="AlphaFoldDB" id="A0A143YGF5"/>
<dbReference type="SUPFAM" id="SSF55021">
    <property type="entry name" value="ACT-like"/>
    <property type="match status" value="1"/>
</dbReference>
<gene>
    <name evidence="12" type="ORF">Tpal_1021</name>
</gene>
<comment type="function">
    <text evidence="10">Part of the ABC transporter FtsEX involved in cellular division. Has ATPase activity. Essential for cell division and viability.</text>
</comment>
<dbReference type="InterPro" id="IPR017871">
    <property type="entry name" value="ABC_transporter-like_CS"/>
</dbReference>
<dbReference type="Gene3D" id="3.40.50.300">
    <property type="entry name" value="P-loop containing nucleotide triphosphate hydrolases"/>
    <property type="match status" value="1"/>
</dbReference>
<dbReference type="GO" id="GO:0005886">
    <property type="term" value="C:plasma membrane"/>
    <property type="evidence" value="ECO:0007669"/>
    <property type="project" value="UniProtKB-ARBA"/>
</dbReference>